<sequence>MTREPHPVAVVAVDGVVAFDLGIPSQVFGAAVSAADERFYDVAVCSAGGRPVPTSAGFAAAVAYDMTAVAGASTVVVPGPAGVSAAAHGDVDPEVLDALRAAAARGARIVSICTGAFVLAAAGLLDGRPATTHWRYADRFRALYPTVRLDPDVLFVDDGDVLTSAGVAAGLDLCLHIVRADHGAEVANRSARRCVVPPLRAGGQAQFIERPLPAGDDTSLAPVRAWALEHLDTQLGLPELAARASTSVRTLTRRWRAETGQSPLQWLLAQRVQLARDLLETTDLPVEQVAQRAGLGSAASLRAHLHTALGQSPTLYRRAFRESTAPR</sequence>
<dbReference type="InterPro" id="IPR052158">
    <property type="entry name" value="INH-QAR"/>
</dbReference>
<protein>
    <submittedName>
        <fullName evidence="4">Helix-turn-helix domain-containing protein</fullName>
    </submittedName>
</protein>
<evidence type="ECO:0000256" key="2">
    <source>
        <dbReference type="ARBA" id="ARBA00023163"/>
    </source>
</evidence>
<gene>
    <name evidence="4" type="ORF">G9H71_05630</name>
</gene>
<keyword evidence="5" id="KW-1185">Reference proteome</keyword>
<dbReference type="SMART" id="SM00342">
    <property type="entry name" value="HTH_ARAC"/>
    <property type="match status" value="1"/>
</dbReference>
<evidence type="ECO:0000259" key="3">
    <source>
        <dbReference type="PROSITE" id="PS01124"/>
    </source>
</evidence>
<evidence type="ECO:0000256" key="1">
    <source>
        <dbReference type="ARBA" id="ARBA00023015"/>
    </source>
</evidence>
<proteinExistence type="predicted"/>
<keyword evidence="1" id="KW-0805">Transcription regulation</keyword>
<dbReference type="Proteomes" id="UP000800981">
    <property type="component" value="Unassembled WGS sequence"/>
</dbReference>
<dbReference type="Pfam" id="PF01965">
    <property type="entry name" value="DJ-1_PfpI"/>
    <property type="match status" value="1"/>
</dbReference>
<dbReference type="InterPro" id="IPR009057">
    <property type="entry name" value="Homeodomain-like_sf"/>
</dbReference>
<evidence type="ECO:0000313" key="4">
    <source>
        <dbReference type="EMBL" id="NHC13261.1"/>
    </source>
</evidence>
<accession>A0ABX0GU75</accession>
<dbReference type="EMBL" id="JAANNP010000002">
    <property type="protein sequence ID" value="NHC13261.1"/>
    <property type="molecule type" value="Genomic_DNA"/>
</dbReference>
<dbReference type="PANTHER" id="PTHR43130">
    <property type="entry name" value="ARAC-FAMILY TRANSCRIPTIONAL REGULATOR"/>
    <property type="match status" value="1"/>
</dbReference>
<dbReference type="InterPro" id="IPR029062">
    <property type="entry name" value="Class_I_gatase-like"/>
</dbReference>
<comment type="caution">
    <text evidence="4">The sequence shown here is derived from an EMBL/GenBank/DDBJ whole genome shotgun (WGS) entry which is preliminary data.</text>
</comment>
<dbReference type="CDD" id="cd03137">
    <property type="entry name" value="GATase1_AraC_1"/>
    <property type="match status" value="1"/>
</dbReference>
<dbReference type="InterPro" id="IPR002818">
    <property type="entry name" value="DJ-1/PfpI"/>
</dbReference>
<dbReference type="Gene3D" id="3.40.50.880">
    <property type="match status" value="1"/>
</dbReference>
<organism evidence="4 5">
    <name type="scientific">Motilibacter deserti</name>
    <dbReference type="NCBI Taxonomy" id="2714956"/>
    <lineage>
        <taxon>Bacteria</taxon>
        <taxon>Bacillati</taxon>
        <taxon>Actinomycetota</taxon>
        <taxon>Actinomycetes</taxon>
        <taxon>Motilibacterales</taxon>
        <taxon>Motilibacteraceae</taxon>
        <taxon>Motilibacter</taxon>
    </lineage>
</organism>
<dbReference type="InterPro" id="IPR018060">
    <property type="entry name" value="HTH_AraC"/>
</dbReference>
<dbReference type="SUPFAM" id="SSF46689">
    <property type="entry name" value="Homeodomain-like"/>
    <property type="match status" value="2"/>
</dbReference>
<evidence type="ECO:0000313" key="5">
    <source>
        <dbReference type="Proteomes" id="UP000800981"/>
    </source>
</evidence>
<name>A0ABX0GU75_9ACTN</name>
<keyword evidence="2" id="KW-0804">Transcription</keyword>
<dbReference type="SUPFAM" id="SSF52317">
    <property type="entry name" value="Class I glutamine amidotransferase-like"/>
    <property type="match status" value="1"/>
</dbReference>
<dbReference type="RefSeq" id="WP_166279406.1">
    <property type="nucleotide sequence ID" value="NZ_JAANNP010000002.1"/>
</dbReference>
<dbReference type="PANTHER" id="PTHR43130:SF3">
    <property type="entry name" value="HTH-TYPE TRANSCRIPTIONAL REGULATOR RV1931C"/>
    <property type="match status" value="1"/>
</dbReference>
<dbReference type="Pfam" id="PF12833">
    <property type="entry name" value="HTH_18"/>
    <property type="match status" value="1"/>
</dbReference>
<reference evidence="4 5" key="1">
    <citation type="submission" date="2020-03" db="EMBL/GenBank/DDBJ databases">
        <title>Two novel Motilibacter sp.</title>
        <authorList>
            <person name="Liu S."/>
        </authorList>
    </citation>
    <scope>NUCLEOTIDE SEQUENCE [LARGE SCALE GENOMIC DNA]</scope>
    <source>
        <strain evidence="4 5">E257</strain>
    </source>
</reference>
<dbReference type="PROSITE" id="PS01124">
    <property type="entry name" value="HTH_ARAC_FAMILY_2"/>
    <property type="match status" value="1"/>
</dbReference>
<feature type="domain" description="HTH araC/xylS-type" evidence="3">
    <location>
        <begin position="221"/>
        <end position="319"/>
    </location>
</feature>
<dbReference type="Gene3D" id="1.10.10.60">
    <property type="entry name" value="Homeodomain-like"/>
    <property type="match status" value="1"/>
</dbReference>